<dbReference type="RefSeq" id="XP_070896480.1">
    <property type="nucleotide sequence ID" value="XM_071036383.1"/>
</dbReference>
<name>A0ABR4JYI8_9EURO</name>
<dbReference type="EMBL" id="JBFXLR010000038">
    <property type="protein sequence ID" value="KAL2845123.1"/>
    <property type="molecule type" value="Genomic_DNA"/>
</dbReference>
<proteinExistence type="predicted"/>
<sequence>MMLLPLIAVCILQSGSALAMSMEYRRPYPHIYRDDVNFDSTCSSDPWWVKPIAISLGMDAITAAYAYSYTNVSVIAYLATEDPDANLTAYAEAMYELRQRYERTWDAPREEPPAPVTGLQGWLRDIWWEYGLLFEDIWDRVSGSWASLRQAVETSTSQLLAPSRVAMGYLAPAIELATSPLKAGATKIGLFPSAEGLTEYALRDTLTVAVAVALEMVKARALQDSGIDITAAIVLYPDFLNPLACKTWWLHPQYNLERACRRAGIETMTYQPMSDRLLIESSLTTLWETEAAQGLHSRNPMANVIILDQGLSNFDVMVLSPYCSMSLPVEELKCTSVVYASIFGNPNKSLLLEELERGASFNRLASEILRTRALLEAEHEGSRDRDEDAAEEWPVHLDGWWVGDFAQPIFLRWEDVKRGDDLYEDTLLDALREAQSCVIQGANKCGEPSNSTIDGVVILNSYCDASLMTSAITEAVGDQVKIFGATSGTDLTYVARLGARYALKRRDRAVQHMKDPCQQADSGEEPGLWYLIHEEL</sequence>
<feature type="chain" id="PRO_5045439367" evidence="1">
    <location>
        <begin position="20"/>
        <end position="536"/>
    </location>
</feature>
<organism evidence="2 3">
    <name type="scientific">Aspergillus pseudodeflectus</name>
    <dbReference type="NCBI Taxonomy" id="176178"/>
    <lineage>
        <taxon>Eukaryota</taxon>
        <taxon>Fungi</taxon>
        <taxon>Dikarya</taxon>
        <taxon>Ascomycota</taxon>
        <taxon>Pezizomycotina</taxon>
        <taxon>Eurotiomycetes</taxon>
        <taxon>Eurotiomycetidae</taxon>
        <taxon>Eurotiales</taxon>
        <taxon>Aspergillaceae</taxon>
        <taxon>Aspergillus</taxon>
        <taxon>Aspergillus subgen. Nidulantes</taxon>
    </lineage>
</organism>
<gene>
    <name evidence="2" type="ORF">BJX68DRAFT_136159</name>
</gene>
<accession>A0ABR4JYI8</accession>
<evidence type="ECO:0000256" key="1">
    <source>
        <dbReference type="SAM" id="SignalP"/>
    </source>
</evidence>
<comment type="caution">
    <text evidence="2">The sequence shown here is derived from an EMBL/GenBank/DDBJ whole genome shotgun (WGS) entry which is preliminary data.</text>
</comment>
<reference evidence="2 3" key="1">
    <citation type="submission" date="2024-07" db="EMBL/GenBank/DDBJ databases">
        <title>Section-level genome sequencing and comparative genomics of Aspergillus sections Usti and Cavernicolus.</title>
        <authorList>
            <consortium name="Lawrence Berkeley National Laboratory"/>
            <person name="Nybo J.L."/>
            <person name="Vesth T.C."/>
            <person name="Theobald S."/>
            <person name="Frisvad J.C."/>
            <person name="Larsen T.O."/>
            <person name="Kjaerboelling I."/>
            <person name="Rothschild-Mancinelli K."/>
            <person name="Lyhne E.K."/>
            <person name="Kogle M.E."/>
            <person name="Barry K."/>
            <person name="Clum A."/>
            <person name="Na H."/>
            <person name="Ledsgaard L."/>
            <person name="Lin J."/>
            <person name="Lipzen A."/>
            <person name="Kuo A."/>
            <person name="Riley R."/>
            <person name="Mondo S."/>
            <person name="LaButti K."/>
            <person name="Haridas S."/>
            <person name="Pangalinan J."/>
            <person name="Salamov A.A."/>
            <person name="Simmons B.A."/>
            <person name="Magnuson J.K."/>
            <person name="Chen J."/>
            <person name="Drula E."/>
            <person name="Henrissat B."/>
            <person name="Wiebenga A."/>
            <person name="Lubbers R.J."/>
            <person name="Gomes A.C."/>
            <person name="Macurrencykelacurrency M.R."/>
            <person name="Stajich J."/>
            <person name="Grigoriev I.V."/>
            <person name="Mortensen U.H."/>
            <person name="De vries R.P."/>
            <person name="Baker S.E."/>
            <person name="Andersen M.R."/>
        </authorList>
    </citation>
    <scope>NUCLEOTIDE SEQUENCE [LARGE SCALE GENOMIC DNA]</scope>
    <source>
        <strain evidence="2 3">CBS 756.74</strain>
    </source>
</reference>
<keyword evidence="3" id="KW-1185">Reference proteome</keyword>
<protein>
    <submittedName>
        <fullName evidence="2">Uncharacterized protein</fullName>
    </submittedName>
</protein>
<evidence type="ECO:0000313" key="2">
    <source>
        <dbReference type="EMBL" id="KAL2845123.1"/>
    </source>
</evidence>
<keyword evidence="1" id="KW-0732">Signal</keyword>
<dbReference type="Proteomes" id="UP001610444">
    <property type="component" value="Unassembled WGS sequence"/>
</dbReference>
<dbReference type="GeneID" id="98151547"/>
<evidence type="ECO:0000313" key="3">
    <source>
        <dbReference type="Proteomes" id="UP001610444"/>
    </source>
</evidence>
<feature type="signal peptide" evidence="1">
    <location>
        <begin position="1"/>
        <end position="19"/>
    </location>
</feature>